<dbReference type="EMBL" id="LJSX01000021">
    <property type="protein sequence ID" value="KPQ09832.1"/>
    <property type="molecule type" value="Genomic_DNA"/>
</dbReference>
<dbReference type="InterPro" id="IPR035919">
    <property type="entry name" value="EAL_sf"/>
</dbReference>
<dbReference type="STRING" id="1653334.GA0071312_3127"/>
<dbReference type="InterPro" id="IPR001633">
    <property type="entry name" value="EAL_dom"/>
</dbReference>
<comment type="caution">
    <text evidence="2">The sequence shown here is derived from an EMBL/GenBank/DDBJ whole genome shotgun (WGS) entry which is preliminary data.</text>
</comment>
<organism evidence="2 3">
    <name type="scientific">Saliniramus fredricksonii</name>
    <dbReference type="NCBI Taxonomy" id="1653334"/>
    <lineage>
        <taxon>Bacteria</taxon>
        <taxon>Pseudomonadati</taxon>
        <taxon>Pseudomonadota</taxon>
        <taxon>Alphaproteobacteria</taxon>
        <taxon>Hyphomicrobiales</taxon>
        <taxon>Salinarimonadaceae</taxon>
        <taxon>Saliniramus</taxon>
    </lineage>
</organism>
<name>A0A0P7ZY47_9HYPH</name>
<accession>A0A0P7ZY47</accession>
<evidence type="ECO:0000313" key="3">
    <source>
        <dbReference type="Proteomes" id="UP000050497"/>
    </source>
</evidence>
<dbReference type="AlphaFoldDB" id="A0A0P7ZY47"/>
<dbReference type="PANTHER" id="PTHR33121:SF15">
    <property type="entry name" value="BLUE LIGHT- AND TEMPERATURE-REGULATED ANTIREPRESSOR BLUF"/>
    <property type="match status" value="1"/>
</dbReference>
<feature type="domain" description="EAL" evidence="1">
    <location>
        <begin position="1"/>
        <end position="232"/>
    </location>
</feature>
<dbReference type="PROSITE" id="PS50883">
    <property type="entry name" value="EAL"/>
    <property type="match status" value="1"/>
</dbReference>
<dbReference type="Pfam" id="PF00563">
    <property type="entry name" value="EAL"/>
    <property type="match status" value="1"/>
</dbReference>
<dbReference type="GO" id="GO:0071111">
    <property type="term" value="F:cyclic-guanylate-specific phosphodiesterase activity"/>
    <property type="evidence" value="ECO:0007669"/>
    <property type="project" value="InterPro"/>
</dbReference>
<dbReference type="Gene3D" id="3.20.20.450">
    <property type="entry name" value="EAL domain"/>
    <property type="match status" value="1"/>
</dbReference>
<dbReference type="InterPro" id="IPR050706">
    <property type="entry name" value="Cyclic-di-GMP_PDE-like"/>
</dbReference>
<dbReference type="OrthoDB" id="1673646at2"/>
<reference evidence="2 3" key="1">
    <citation type="submission" date="2015-09" db="EMBL/GenBank/DDBJ databases">
        <title>Identification and resolution of microdiversity through metagenomic sequencing of parallel consortia.</title>
        <authorList>
            <person name="Nelson W.C."/>
            <person name="Romine M.F."/>
            <person name="Lindemann S.R."/>
        </authorList>
    </citation>
    <scope>NUCLEOTIDE SEQUENCE [LARGE SCALE GENOMIC DNA]</scope>
    <source>
        <strain evidence="2">HL-109</strain>
    </source>
</reference>
<sequence>MAFQPIVNRVTGAVFAYEALVRGPAGEGAGSVLGTVDDTNRYAFDQAARVRALELAARLDLPRKAANLSINFLPNAVYRPEACIRTTLETAARVDYPIDSLIFELTEGEAVADAGHLTRIVESYRKMGFKTAIDDFGAGYSGLNLLARFQPDIVKLDMELVRGIDQDRVRRVIVSGIMRICDDLGIAVIGEGVETVGESAALCDLGIALQQGYLFARPGFETLPDPVMSAEPACA</sequence>
<dbReference type="SUPFAM" id="SSF141868">
    <property type="entry name" value="EAL domain-like"/>
    <property type="match status" value="1"/>
</dbReference>
<dbReference type="Proteomes" id="UP000050497">
    <property type="component" value="Unassembled WGS sequence"/>
</dbReference>
<dbReference type="PANTHER" id="PTHR33121">
    <property type="entry name" value="CYCLIC DI-GMP PHOSPHODIESTERASE PDEF"/>
    <property type="match status" value="1"/>
</dbReference>
<dbReference type="CDD" id="cd01948">
    <property type="entry name" value="EAL"/>
    <property type="match status" value="1"/>
</dbReference>
<dbReference type="SMART" id="SM00052">
    <property type="entry name" value="EAL"/>
    <property type="match status" value="1"/>
</dbReference>
<proteinExistence type="predicted"/>
<protein>
    <submittedName>
        <fullName evidence="2">EAL domain protein</fullName>
    </submittedName>
</protein>
<gene>
    <name evidence="2" type="ORF">HLUCCO17_13120</name>
</gene>
<evidence type="ECO:0000313" key="2">
    <source>
        <dbReference type="EMBL" id="KPQ09832.1"/>
    </source>
</evidence>
<evidence type="ECO:0000259" key="1">
    <source>
        <dbReference type="PROSITE" id="PS50883"/>
    </source>
</evidence>